<evidence type="ECO:0000256" key="1">
    <source>
        <dbReference type="ARBA" id="ARBA00009065"/>
    </source>
</evidence>
<dbReference type="GO" id="GO:0048316">
    <property type="term" value="P:seed development"/>
    <property type="evidence" value="ECO:0007669"/>
    <property type="project" value="UniProtKB-ARBA"/>
</dbReference>
<dbReference type="InterPro" id="IPR004367">
    <property type="entry name" value="Cyclin_C-dom"/>
</dbReference>
<dbReference type="Proteomes" id="UP001279734">
    <property type="component" value="Unassembled WGS sequence"/>
</dbReference>
<evidence type="ECO:0000259" key="7">
    <source>
        <dbReference type="SMART" id="SM01332"/>
    </source>
</evidence>
<evidence type="ECO:0000256" key="2">
    <source>
        <dbReference type="ARBA" id="ARBA00022618"/>
    </source>
</evidence>
<feature type="domain" description="Cyclin-like" evidence="6">
    <location>
        <begin position="149"/>
        <end position="237"/>
    </location>
</feature>
<dbReference type="Gene3D" id="1.10.472.10">
    <property type="entry name" value="Cyclin-like"/>
    <property type="match status" value="2"/>
</dbReference>
<name>A0AAD3SW24_NEPGR</name>
<dbReference type="CDD" id="cd20544">
    <property type="entry name" value="CYCLIN_AtCycD-like_rpt2"/>
    <property type="match status" value="1"/>
</dbReference>
<evidence type="ECO:0008006" key="10">
    <source>
        <dbReference type="Google" id="ProtNLM"/>
    </source>
</evidence>
<dbReference type="CDD" id="cd20543">
    <property type="entry name" value="CYCLIN_AtCycD-like_rpt1"/>
    <property type="match status" value="1"/>
</dbReference>
<reference evidence="8" key="1">
    <citation type="submission" date="2023-05" db="EMBL/GenBank/DDBJ databases">
        <title>Nepenthes gracilis genome sequencing.</title>
        <authorList>
            <person name="Fukushima K."/>
        </authorList>
    </citation>
    <scope>NUCLEOTIDE SEQUENCE</scope>
    <source>
        <strain evidence="8">SING2019-196</strain>
    </source>
</reference>
<evidence type="ECO:0000313" key="9">
    <source>
        <dbReference type="Proteomes" id="UP001279734"/>
    </source>
</evidence>
<dbReference type="Pfam" id="PF02984">
    <property type="entry name" value="Cyclin_C"/>
    <property type="match status" value="1"/>
</dbReference>
<sequence>MPSFMGVKDDLNKDCDGSITRYLSVFIGRIKKMAIPQQHHHHHQNSSSFLLDALYCEEEQWEDEDQEGVGGMEGERLNAGGSLKNSGVNGCSQGANPSLLPLFLLEHDLFWEDEELLFLFSKEQRQQIQCLNNVESDASLCLARRGAVHWMLKVNAHYGFSTLTAVLAINYLDRFLSSFHFQKDKPWMIQLAAVTCLSLAAKVEEPQVPLLVDLQVEGTAYVFEARTIQKMELLVLSTLEWKVSLVTPLSFLDHIMRRLGLKTHLHWEFLRRCEHLLLSVVADLRFVNYLPSVLATATMMRVIDQIGPPNPLDYQNQLLGVLNVGKGKVNDCYQLIVEATGTMTKGSKRKNYEDIPSSPSGMIDSYLSCESSNDLWAVGSSSSSSPVLLVKKSRVHEQQTMPLASLSRVFVNAVGTGGHR</sequence>
<dbReference type="FunFam" id="1.10.472.10:FF:000070">
    <property type="entry name" value="CYCLIN D32"/>
    <property type="match status" value="1"/>
</dbReference>
<dbReference type="PROSITE" id="PS00292">
    <property type="entry name" value="CYCLINS"/>
    <property type="match status" value="1"/>
</dbReference>
<evidence type="ECO:0000313" key="8">
    <source>
        <dbReference type="EMBL" id="GMH18145.1"/>
    </source>
</evidence>
<dbReference type="InterPro" id="IPR048258">
    <property type="entry name" value="Cyclins_cyclin-box"/>
</dbReference>
<dbReference type="SMART" id="SM01332">
    <property type="entry name" value="Cyclin_C"/>
    <property type="match status" value="1"/>
</dbReference>
<protein>
    <recommendedName>
        <fullName evidence="10">B-like cyclin</fullName>
    </recommendedName>
</protein>
<dbReference type="InterPro" id="IPR036915">
    <property type="entry name" value="Cyclin-like_sf"/>
</dbReference>
<dbReference type="SMART" id="SM00385">
    <property type="entry name" value="CYCLIN"/>
    <property type="match status" value="1"/>
</dbReference>
<dbReference type="InterPro" id="IPR006671">
    <property type="entry name" value="Cyclin_N"/>
</dbReference>
<evidence type="ECO:0000259" key="6">
    <source>
        <dbReference type="SMART" id="SM00385"/>
    </source>
</evidence>
<evidence type="ECO:0000256" key="4">
    <source>
        <dbReference type="ARBA" id="ARBA00023306"/>
    </source>
</evidence>
<dbReference type="PANTHER" id="PTHR10177">
    <property type="entry name" value="CYCLINS"/>
    <property type="match status" value="1"/>
</dbReference>
<keyword evidence="4" id="KW-0131">Cell cycle</keyword>
<dbReference type="Pfam" id="PF00134">
    <property type="entry name" value="Cyclin_N"/>
    <property type="match status" value="1"/>
</dbReference>
<proteinExistence type="inferred from homology"/>
<dbReference type="EMBL" id="BSYO01000018">
    <property type="protein sequence ID" value="GMH18145.1"/>
    <property type="molecule type" value="Genomic_DNA"/>
</dbReference>
<evidence type="ECO:0000256" key="5">
    <source>
        <dbReference type="RuleBase" id="RU000383"/>
    </source>
</evidence>
<evidence type="ECO:0000256" key="3">
    <source>
        <dbReference type="ARBA" id="ARBA00023127"/>
    </source>
</evidence>
<comment type="similarity">
    <text evidence="1">Belongs to the cyclin family. Cyclin D subfamily.</text>
</comment>
<accession>A0AAD3SW24</accession>
<gene>
    <name evidence="8" type="ORF">Nepgr_019986</name>
</gene>
<dbReference type="AlphaFoldDB" id="A0AAD3SW24"/>
<dbReference type="InterPro" id="IPR013763">
    <property type="entry name" value="Cyclin-like_dom"/>
</dbReference>
<keyword evidence="9" id="KW-1185">Reference proteome</keyword>
<keyword evidence="3 5" id="KW-0195">Cyclin</keyword>
<comment type="caution">
    <text evidence="8">The sequence shown here is derived from an EMBL/GenBank/DDBJ whole genome shotgun (WGS) entry which is preliminary data.</text>
</comment>
<dbReference type="GO" id="GO:0010444">
    <property type="term" value="P:guard mother cell differentiation"/>
    <property type="evidence" value="ECO:0007669"/>
    <property type="project" value="UniProtKB-ARBA"/>
</dbReference>
<dbReference type="FunFam" id="1.10.472.10:FF:000060">
    <property type="entry name" value="D6-type cyclin"/>
    <property type="match status" value="1"/>
</dbReference>
<keyword evidence="2" id="KW-0132">Cell division</keyword>
<dbReference type="SUPFAM" id="SSF47954">
    <property type="entry name" value="Cyclin-like"/>
    <property type="match status" value="2"/>
</dbReference>
<feature type="domain" description="Cyclin C-terminal" evidence="7">
    <location>
        <begin position="246"/>
        <end position="371"/>
    </location>
</feature>
<organism evidence="8 9">
    <name type="scientific">Nepenthes gracilis</name>
    <name type="common">Slender pitcher plant</name>
    <dbReference type="NCBI Taxonomy" id="150966"/>
    <lineage>
        <taxon>Eukaryota</taxon>
        <taxon>Viridiplantae</taxon>
        <taxon>Streptophyta</taxon>
        <taxon>Embryophyta</taxon>
        <taxon>Tracheophyta</taxon>
        <taxon>Spermatophyta</taxon>
        <taxon>Magnoliopsida</taxon>
        <taxon>eudicotyledons</taxon>
        <taxon>Gunneridae</taxon>
        <taxon>Pentapetalae</taxon>
        <taxon>Caryophyllales</taxon>
        <taxon>Nepenthaceae</taxon>
        <taxon>Nepenthes</taxon>
    </lineage>
</organism>
<dbReference type="InterPro" id="IPR039361">
    <property type="entry name" value="Cyclin"/>
</dbReference>
<dbReference type="GO" id="GO:0051301">
    <property type="term" value="P:cell division"/>
    <property type="evidence" value="ECO:0007669"/>
    <property type="project" value="UniProtKB-KW"/>
</dbReference>